<dbReference type="Pfam" id="PF01475">
    <property type="entry name" value="FUR"/>
    <property type="match status" value="1"/>
</dbReference>
<feature type="binding site" evidence="1">
    <location>
        <position position="105"/>
    </location>
    <ligand>
        <name>Zn(2+)</name>
        <dbReference type="ChEBI" id="CHEBI:29105"/>
    </ligand>
</feature>
<proteinExistence type="predicted"/>
<protein>
    <submittedName>
        <fullName evidence="2">Fur family transcriptional regulator, ferric uptake regulator</fullName>
    </submittedName>
</protein>
<evidence type="ECO:0000313" key="2">
    <source>
        <dbReference type="EMBL" id="SMG34982.1"/>
    </source>
</evidence>
<evidence type="ECO:0000313" key="3">
    <source>
        <dbReference type="Proteomes" id="UP000193804"/>
    </source>
</evidence>
<dbReference type="GO" id="GO:0003700">
    <property type="term" value="F:DNA-binding transcription factor activity"/>
    <property type="evidence" value="ECO:0007669"/>
    <property type="project" value="InterPro"/>
</dbReference>
<dbReference type="GO" id="GO:0000976">
    <property type="term" value="F:transcription cis-regulatory region binding"/>
    <property type="evidence" value="ECO:0007669"/>
    <property type="project" value="TreeGrafter"/>
</dbReference>
<feature type="binding site" evidence="1">
    <location>
        <position position="108"/>
    </location>
    <ligand>
        <name>Zn(2+)</name>
        <dbReference type="ChEBI" id="CHEBI:29105"/>
    </ligand>
</feature>
<dbReference type="InterPro" id="IPR002481">
    <property type="entry name" value="FUR"/>
</dbReference>
<dbReference type="Proteomes" id="UP000193804">
    <property type="component" value="Unassembled WGS sequence"/>
</dbReference>
<dbReference type="GO" id="GO:0008270">
    <property type="term" value="F:zinc ion binding"/>
    <property type="evidence" value="ECO:0007669"/>
    <property type="project" value="TreeGrafter"/>
</dbReference>
<keyword evidence="1" id="KW-0479">Metal-binding</keyword>
<gene>
    <name evidence="2" type="ORF">SAMN05661096_02273</name>
</gene>
<dbReference type="PANTHER" id="PTHR33202:SF22">
    <property type="entry name" value="HYDROGEN PEROXIDE SENSITIVE REPRESSOR"/>
    <property type="match status" value="1"/>
</dbReference>
<dbReference type="SUPFAM" id="SSF46785">
    <property type="entry name" value="Winged helix' DNA-binding domain"/>
    <property type="match status" value="1"/>
</dbReference>
<dbReference type="EMBL" id="FXAW01000004">
    <property type="protein sequence ID" value="SMG34982.1"/>
    <property type="molecule type" value="Genomic_DNA"/>
</dbReference>
<dbReference type="InterPro" id="IPR036388">
    <property type="entry name" value="WH-like_DNA-bd_sf"/>
</dbReference>
<name>A0A1X7K268_9BACT</name>
<dbReference type="GO" id="GO:1900376">
    <property type="term" value="P:regulation of secondary metabolite biosynthetic process"/>
    <property type="evidence" value="ECO:0007669"/>
    <property type="project" value="TreeGrafter"/>
</dbReference>
<keyword evidence="1" id="KW-0862">Zinc</keyword>
<organism evidence="2 3">
    <name type="scientific">Marivirga sericea</name>
    <dbReference type="NCBI Taxonomy" id="1028"/>
    <lineage>
        <taxon>Bacteria</taxon>
        <taxon>Pseudomonadati</taxon>
        <taxon>Bacteroidota</taxon>
        <taxon>Cytophagia</taxon>
        <taxon>Cytophagales</taxon>
        <taxon>Marivirgaceae</taxon>
        <taxon>Marivirga</taxon>
    </lineage>
</organism>
<dbReference type="RefSeq" id="WP_013453354.1">
    <property type="nucleotide sequence ID" value="NZ_FXAW01000004.1"/>
</dbReference>
<feature type="binding site" evidence="1">
    <location>
        <position position="141"/>
    </location>
    <ligand>
        <name>Zn(2+)</name>
        <dbReference type="ChEBI" id="CHEBI:29105"/>
    </ligand>
</feature>
<reference evidence="3" key="1">
    <citation type="submission" date="2017-04" db="EMBL/GenBank/DDBJ databases">
        <authorList>
            <person name="Varghese N."/>
            <person name="Submissions S."/>
        </authorList>
    </citation>
    <scope>NUCLEOTIDE SEQUENCE [LARGE SCALE GENOMIC DNA]</scope>
    <source>
        <strain evidence="3">DSM 4125</strain>
    </source>
</reference>
<dbReference type="STRING" id="1028.SAMN05661096_02273"/>
<dbReference type="AlphaFoldDB" id="A0A1X7K268"/>
<evidence type="ECO:0000256" key="1">
    <source>
        <dbReference type="PIRSR" id="PIRSR602481-1"/>
    </source>
</evidence>
<accession>A0A1X7K268</accession>
<dbReference type="PANTHER" id="PTHR33202">
    <property type="entry name" value="ZINC UPTAKE REGULATION PROTEIN"/>
    <property type="match status" value="1"/>
</dbReference>
<dbReference type="Gene3D" id="1.10.10.10">
    <property type="entry name" value="Winged helix-like DNA-binding domain superfamily/Winged helix DNA-binding domain"/>
    <property type="match status" value="1"/>
</dbReference>
<feature type="binding site" evidence="1">
    <location>
        <position position="144"/>
    </location>
    <ligand>
        <name>Zn(2+)</name>
        <dbReference type="ChEBI" id="CHEBI:29105"/>
    </ligand>
</feature>
<dbReference type="GO" id="GO:0045892">
    <property type="term" value="P:negative regulation of DNA-templated transcription"/>
    <property type="evidence" value="ECO:0007669"/>
    <property type="project" value="TreeGrafter"/>
</dbReference>
<dbReference type="InterPro" id="IPR036390">
    <property type="entry name" value="WH_DNA-bd_sf"/>
</dbReference>
<comment type="cofactor">
    <cofactor evidence="1">
        <name>Zn(2+)</name>
        <dbReference type="ChEBI" id="CHEBI:29105"/>
    </cofactor>
    <text evidence="1">Binds 1 zinc ion per subunit.</text>
</comment>
<keyword evidence="3" id="KW-1185">Reference proteome</keyword>
<sequence>MIVKDQEMKIRELEKNLQEKNIRPTAMRLLVLEALLDQEIAISLTDLEKEVEKSDRVTLFRTLKTFQENGLVHSIDDGTGAPKYALCEDGCKCELERDLHVHFHCKECNETICLPKYKIPEISLPQKFISEEANLVVKGICGKCAS</sequence>